<proteinExistence type="predicted"/>
<evidence type="ECO:0008006" key="3">
    <source>
        <dbReference type="Google" id="ProtNLM"/>
    </source>
</evidence>
<dbReference type="Proteomes" id="UP001341840">
    <property type="component" value="Unassembled WGS sequence"/>
</dbReference>
<protein>
    <recommendedName>
        <fullName evidence="3">Secreted protein</fullName>
    </recommendedName>
</protein>
<evidence type="ECO:0000313" key="1">
    <source>
        <dbReference type="EMBL" id="MED6201220.1"/>
    </source>
</evidence>
<evidence type="ECO:0000313" key="2">
    <source>
        <dbReference type="Proteomes" id="UP001341840"/>
    </source>
</evidence>
<keyword evidence="2" id="KW-1185">Reference proteome</keyword>
<accession>A0ABU6XST9</accession>
<organism evidence="1 2">
    <name type="scientific">Stylosanthes scabra</name>
    <dbReference type="NCBI Taxonomy" id="79078"/>
    <lineage>
        <taxon>Eukaryota</taxon>
        <taxon>Viridiplantae</taxon>
        <taxon>Streptophyta</taxon>
        <taxon>Embryophyta</taxon>
        <taxon>Tracheophyta</taxon>
        <taxon>Spermatophyta</taxon>
        <taxon>Magnoliopsida</taxon>
        <taxon>eudicotyledons</taxon>
        <taxon>Gunneridae</taxon>
        <taxon>Pentapetalae</taxon>
        <taxon>rosids</taxon>
        <taxon>fabids</taxon>
        <taxon>Fabales</taxon>
        <taxon>Fabaceae</taxon>
        <taxon>Papilionoideae</taxon>
        <taxon>50 kb inversion clade</taxon>
        <taxon>dalbergioids sensu lato</taxon>
        <taxon>Dalbergieae</taxon>
        <taxon>Pterocarpus clade</taxon>
        <taxon>Stylosanthes</taxon>
    </lineage>
</organism>
<name>A0ABU6XST9_9FABA</name>
<comment type="caution">
    <text evidence="1">The sequence shown here is derived from an EMBL/GenBank/DDBJ whole genome shotgun (WGS) entry which is preliminary data.</text>
</comment>
<sequence>MSSVGLGSLGSLVWAQRCWAPSMRLVTLSRLRGVRIMVGLAPRRVVPRLCAGSVWGVAWCWGIRTLALDKVGACWAPRRASLTPRRWSWGGVPRRDPGRLGASVAGLMCECGARDVSVVGVL</sequence>
<reference evidence="1 2" key="1">
    <citation type="journal article" date="2023" name="Plants (Basel)">
        <title>Bridging the Gap: Combining Genomics and Transcriptomics Approaches to Understand Stylosanthes scabra, an Orphan Legume from the Brazilian Caatinga.</title>
        <authorList>
            <person name="Ferreira-Neto J.R.C."/>
            <person name="da Silva M.D."/>
            <person name="Binneck E."/>
            <person name="de Melo N.F."/>
            <person name="da Silva R.H."/>
            <person name="de Melo A.L.T.M."/>
            <person name="Pandolfi V."/>
            <person name="Bustamante F.O."/>
            <person name="Brasileiro-Vidal A.C."/>
            <person name="Benko-Iseppon A.M."/>
        </authorList>
    </citation>
    <scope>NUCLEOTIDE SEQUENCE [LARGE SCALE GENOMIC DNA]</scope>
    <source>
        <tissue evidence="1">Leaves</tissue>
    </source>
</reference>
<gene>
    <name evidence="1" type="ORF">PIB30_092763</name>
</gene>
<dbReference type="EMBL" id="JASCZI010213384">
    <property type="protein sequence ID" value="MED6201220.1"/>
    <property type="molecule type" value="Genomic_DNA"/>
</dbReference>